<reference evidence="7" key="1">
    <citation type="journal article" date="2020" name="mSystems">
        <title>Genome- and Community-Level Interaction Insights into Carbon Utilization and Element Cycling Functions of Hydrothermarchaeota in Hydrothermal Sediment.</title>
        <authorList>
            <person name="Zhou Z."/>
            <person name="Liu Y."/>
            <person name="Xu W."/>
            <person name="Pan J."/>
            <person name="Luo Z.H."/>
            <person name="Li M."/>
        </authorList>
    </citation>
    <scope>NUCLEOTIDE SEQUENCE [LARGE SCALE GENOMIC DNA]</scope>
    <source>
        <strain evidence="7">HyVt-185</strain>
    </source>
</reference>
<evidence type="ECO:0000256" key="5">
    <source>
        <dbReference type="ARBA" id="ARBA00023152"/>
    </source>
</evidence>
<accession>A0A7C1B8F1</accession>
<proteinExistence type="inferred from homology"/>
<organism evidence="7">
    <name type="scientific">Candidatus Syntropharchaeum butanivorans</name>
    <dbReference type="NCBI Taxonomy" id="1839936"/>
    <lineage>
        <taxon>Archaea</taxon>
        <taxon>Methanobacteriati</taxon>
        <taxon>Methanobacteriota</taxon>
        <taxon>Stenosarchaea group</taxon>
        <taxon>Methanomicrobia</taxon>
        <taxon>Methanosarcinales</taxon>
        <taxon>ANME-2 cluster</taxon>
        <taxon>Candidatus Syntropharchaeum</taxon>
    </lineage>
</organism>
<evidence type="ECO:0000256" key="3">
    <source>
        <dbReference type="ARBA" id="ARBA00004921"/>
    </source>
</evidence>
<dbReference type="AlphaFoldDB" id="A0A7C1B8F1"/>
<comment type="catalytic activity">
    <reaction evidence="1">
        <text>(2R)-2-phosphoglycerate = (2R)-3-phosphoglycerate</text>
        <dbReference type="Rhea" id="RHEA:15901"/>
        <dbReference type="ChEBI" id="CHEBI:58272"/>
        <dbReference type="ChEBI" id="CHEBI:58289"/>
        <dbReference type="EC" id="5.4.2.12"/>
    </reaction>
</comment>
<dbReference type="CDD" id="cd16011">
    <property type="entry name" value="iPGM_like"/>
    <property type="match status" value="1"/>
</dbReference>
<sequence>MRYLILIGDGMADLPLDELHGRTILQAADTPNMDLLAKEGLTGLFRSIPEGMPAGSDIATLSILGYDPEIYHPGRGALEAVAIGINLKEGDVAFRCNLITVEDGKIADYAAGHIRSEEAEVLIEALRDGLSCDVYPGVGYRHILVLNGDFEGAGGNPPHDIMGRKVMDELPKNPVTRDLILRSRKILEEHPINIRRRREGKNPANMIWLWGEGRKPIMPRFFDRFRVRGAVISAVDIVRGIGRCIGFDLIDVPGATGYFDTNYRGKAEYAIEALRGDSCDLVFLHVEAPDEAGHAGSLEEKLKAVEAFDHEV</sequence>
<keyword evidence="5" id="KW-0324">Glycolysis</keyword>
<dbReference type="GO" id="GO:0006096">
    <property type="term" value="P:glycolytic process"/>
    <property type="evidence" value="ECO:0007669"/>
    <property type="project" value="UniProtKB-KW"/>
</dbReference>
<gene>
    <name evidence="7" type="ORF">ENG09_00810</name>
</gene>
<feature type="non-terminal residue" evidence="7">
    <location>
        <position position="312"/>
    </location>
</feature>
<dbReference type="GO" id="GO:0046872">
    <property type="term" value="F:metal ion binding"/>
    <property type="evidence" value="ECO:0007669"/>
    <property type="project" value="InterPro"/>
</dbReference>
<evidence type="ECO:0000313" key="7">
    <source>
        <dbReference type="EMBL" id="HDM35781.1"/>
    </source>
</evidence>
<dbReference type="Proteomes" id="UP000885863">
    <property type="component" value="Unassembled WGS sequence"/>
</dbReference>
<dbReference type="EC" id="5.4.2.12" evidence="7"/>
<dbReference type="InterPro" id="IPR004456">
    <property type="entry name" value="Pglycerate_mutase_ApgM"/>
</dbReference>
<dbReference type="NCBIfam" id="NF003242">
    <property type="entry name" value="PRK04200.1"/>
    <property type="match status" value="1"/>
</dbReference>
<dbReference type="InterPro" id="IPR017850">
    <property type="entry name" value="Alkaline_phosphatase_core_sf"/>
</dbReference>
<comment type="pathway">
    <text evidence="3">Carbohydrate degradation.</text>
</comment>
<comment type="caution">
    <text evidence="7">The sequence shown here is derived from an EMBL/GenBank/DDBJ whole genome shotgun (WGS) entry which is preliminary data.</text>
</comment>
<dbReference type="PANTHER" id="PTHR31209:SF4">
    <property type="entry name" value="2,3-BISPHOSPHOGLYCERATE-INDEPENDENT PHOSPHOGLYCERATE MUTASE"/>
    <property type="match status" value="1"/>
</dbReference>
<evidence type="ECO:0000256" key="1">
    <source>
        <dbReference type="ARBA" id="ARBA00000370"/>
    </source>
</evidence>
<dbReference type="InterPro" id="IPR006124">
    <property type="entry name" value="Metalloenzyme"/>
</dbReference>
<name>A0A7C1B8F1_9EURY</name>
<dbReference type="GO" id="GO:0004619">
    <property type="term" value="F:phosphoglycerate mutase activity"/>
    <property type="evidence" value="ECO:0007669"/>
    <property type="project" value="UniProtKB-EC"/>
</dbReference>
<protein>
    <submittedName>
        <fullName evidence="7">Cofactor-independent phosphoglycerate mutase</fullName>
        <ecNumber evidence="7">5.4.2.12</ecNumber>
    </submittedName>
</protein>
<dbReference type="PANTHER" id="PTHR31209">
    <property type="entry name" value="COFACTOR-INDEPENDENT PHOSPHOGLYCERATE MUTASE"/>
    <property type="match status" value="1"/>
</dbReference>
<comment type="function">
    <text evidence="2">Catalyzes the interconversion of 2-phosphoglycerate and 3-phosphoglycerate.</text>
</comment>
<dbReference type="NCBIfam" id="TIGR00306">
    <property type="entry name" value="apgM"/>
    <property type="match status" value="1"/>
</dbReference>
<dbReference type="Gene3D" id="3.40.720.10">
    <property type="entry name" value="Alkaline Phosphatase, subunit A"/>
    <property type="match status" value="2"/>
</dbReference>
<evidence type="ECO:0000256" key="4">
    <source>
        <dbReference type="ARBA" id="ARBA00005524"/>
    </source>
</evidence>
<dbReference type="Pfam" id="PF01676">
    <property type="entry name" value="Metalloenzyme"/>
    <property type="match status" value="1"/>
</dbReference>
<dbReference type="EMBL" id="DQZR01000032">
    <property type="protein sequence ID" value="HDM35781.1"/>
    <property type="molecule type" value="Genomic_DNA"/>
</dbReference>
<evidence type="ECO:0000259" key="6">
    <source>
        <dbReference type="Pfam" id="PF01676"/>
    </source>
</evidence>
<feature type="domain" description="Metalloenzyme" evidence="6">
    <location>
        <begin position="1"/>
        <end position="312"/>
    </location>
</feature>
<comment type="similarity">
    <text evidence="4">Belongs to the BPG-independent phosphoglycerate mutase family. A-PGAM subfamily.</text>
</comment>
<dbReference type="Pfam" id="PF10143">
    <property type="entry name" value="PhosphMutase"/>
    <property type="match status" value="1"/>
</dbReference>
<keyword evidence="7" id="KW-0413">Isomerase</keyword>
<dbReference type="SUPFAM" id="SSF53649">
    <property type="entry name" value="Alkaline phosphatase-like"/>
    <property type="match status" value="1"/>
</dbReference>
<evidence type="ECO:0000256" key="2">
    <source>
        <dbReference type="ARBA" id="ARBA00002315"/>
    </source>
</evidence>